<dbReference type="InParanoid" id="B4LIU3"/>
<dbReference type="OMA" id="TYLPWAT"/>
<protein>
    <recommendedName>
        <fullName evidence="2">C-type lectin domain-containing protein</fullName>
    </recommendedName>
</protein>
<dbReference type="SUPFAM" id="SSF56436">
    <property type="entry name" value="C-type lectin-like"/>
    <property type="match status" value="1"/>
</dbReference>
<dbReference type="Proteomes" id="UP000008792">
    <property type="component" value="Unassembled WGS sequence"/>
</dbReference>
<dbReference type="PROSITE" id="PS50041">
    <property type="entry name" value="C_TYPE_LECTIN_2"/>
    <property type="match status" value="1"/>
</dbReference>
<dbReference type="EMBL" id="CH940648">
    <property type="protein sequence ID" value="EDW61446.1"/>
    <property type="molecule type" value="Genomic_DNA"/>
</dbReference>
<dbReference type="PhylomeDB" id="B4LIU3"/>
<dbReference type="InterPro" id="IPR001304">
    <property type="entry name" value="C-type_lectin-like"/>
</dbReference>
<accession>B4LIU3</accession>
<dbReference type="SMR" id="B4LIU3"/>
<dbReference type="CDD" id="cd00037">
    <property type="entry name" value="CLECT"/>
    <property type="match status" value="1"/>
</dbReference>
<name>B4LIU3_DROVI</name>
<keyword evidence="4" id="KW-1185">Reference proteome</keyword>
<sequence>MLWHQLIACAVLALALTQLHSASSQTATSKCAKNFTEVGDQCLLAVNSWLNWYEADRYCHTKGAGLLSLKNDTQLQLINKWLNTSLANQLELWTSGNSLGQKGVYFWQNTGEQSRYLPWATGQPRPYDGDCLMLTGTYSGLGVGNYRLAIRNCSNWAVFVCEQQSQNRSTRVCLKPEAFEMAQVVV</sequence>
<reference evidence="3 4" key="1">
    <citation type="journal article" date="2007" name="Nature">
        <title>Evolution of genes and genomes on the Drosophila phylogeny.</title>
        <authorList>
            <consortium name="Drosophila 12 Genomes Consortium"/>
            <person name="Clark A.G."/>
            <person name="Eisen M.B."/>
            <person name="Smith D.R."/>
            <person name="Bergman C.M."/>
            <person name="Oliver B."/>
            <person name="Markow T.A."/>
            <person name="Kaufman T.C."/>
            <person name="Kellis M."/>
            <person name="Gelbart W."/>
            <person name="Iyer V.N."/>
            <person name="Pollard D.A."/>
            <person name="Sackton T.B."/>
            <person name="Larracuente A.M."/>
            <person name="Singh N.D."/>
            <person name="Abad J.P."/>
            <person name="Abt D.N."/>
            <person name="Adryan B."/>
            <person name="Aguade M."/>
            <person name="Akashi H."/>
            <person name="Anderson W.W."/>
            <person name="Aquadro C.F."/>
            <person name="Ardell D.H."/>
            <person name="Arguello R."/>
            <person name="Artieri C.G."/>
            <person name="Barbash D.A."/>
            <person name="Barker D."/>
            <person name="Barsanti P."/>
            <person name="Batterham P."/>
            <person name="Batzoglou S."/>
            <person name="Begun D."/>
            <person name="Bhutkar A."/>
            <person name="Blanco E."/>
            <person name="Bosak S.A."/>
            <person name="Bradley R.K."/>
            <person name="Brand A.D."/>
            <person name="Brent M.R."/>
            <person name="Brooks A.N."/>
            <person name="Brown R.H."/>
            <person name="Butlin R.K."/>
            <person name="Caggese C."/>
            <person name="Calvi B.R."/>
            <person name="Bernardo de Carvalho A."/>
            <person name="Caspi A."/>
            <person name="Castrezana S."/>
            <person name="Celniker S.E."/>
            <person name="Chang J.L."/>
            <person name="Chapple C."/>
            <person name="Chatterji S."/>
            <person name="Chinwalla A."/>
            <person name="Civetta A."/>
            <person name="Clifton S.W."/>
            <person name="Comeron J.M."/>
            <person name="Costello J.C."/>
            <person name="Coyne J.A."/>
            <person name="Daub J."/>
            <person name="David R.G."/>
            <person name="Delcher A.L."/>
            <person name="Delehaunty K."/>
            <person name="Do C.B."/>
            <person name="Ebling H."/>
            <person name="Edwards K."/>
            <person name="Eickbush T."/>
            <person name="Evans J.D."/>
            <person name="Filipski A."/>
            <person name="Findeiss S."/>
            <person name="Freyhult E."/>
            <person name="Fulton L."/>
            <person name="Fulton R."/>
            <person name="Garcia A.C."/>
            <person name="Gardiner A."/>
            <person name="Garfield D.A."/>
            <person name="Garvin B.E."/>
            <person name="Gibson G."/>
            <person name="Gilbert D."/>
            <person name="Gnerre S."/>
            <person name="Godfrey J."/>
            <person name="Good R."/>
            <person name="Gotea V."/>
            <person name="Gravely B."/>
            <person name="Greenberg A.J."/>
            <person name="Griffiths-Jones S."/>
            <person name="Gross S."/>
            <person name="Guigo R."/>
            <person name="Gustafson E.A."/>
            <person name="Haerty W."/>
            <person name="Hahn M.W."/>
            <person name="Halligan D.L."/>
            <person name="Halpern A.L."/>
            <person name="Halter G.M."/>
            <person name="Han M.V."/>
            <person name="Heger A."/>
            <person name="Hillier L."/>
            <person name="Hinrichs A.S."/>
            <person name="Holmes I."/>
            <person name="Hoskins R.A."/>
            <person name="Hubisz M.J."/>
            <person name="Hultmark D."/>
            <person name="Huntley M.A."/>
            <person name="Jaffe D.B."/>
            <person name="Jagadeeshan S."/>
            <person name="Jeck W.R."/>
            <person name="Johnson J."/>
            <person name="Jones C.D."/>
            <person name="Jordan W.C."/>
            <person name="Karpen G.H."/>
            <person name="Kataoka E."/>
            <person name="Keightley P.D."/>
            <person name="Kheradpour P."/>
            <person name="Kirkness E.F."/>
            <person name="Koerich L.B."/>
            <person name="Kristiansen K."/>
            <person name="Kudrna D."/>
            <person name="Kulathinal R.J."/>
            <person name="Kumar S."/>
            <person name="Kwok R."/>
            <person name="Lander E."/>
            <person name="Langley C.H."/>
            <person name="Lapoint R."/>
            <person name="Lazzaro B.P."/>
            <person name="Lee S.J."/>
            <person name="Levesque L."/>
            <person name="Li R."/>
            <person name="Lin C.F."/>
            <person name="Lin M.F."/>
            <person name="Lindblad-Toh K."/>
            <person name="Llopart A."/>
            <person name="Long M."/>
            <person name="Low L."/>
            <person name="Lozovsky E."/>
            <person name="Lu J."/>
            <person name="Luo M."/>
            <person name="Machado C.A."/>
            <person name="Makalowski W."/>
            <person name="Marzo M."/>
            <person name="Matsuda M."/>
            <person name="Matzkin L."/>
            <person name="McAllister B."/>
            <person name="McBride C.S."/>
            <person name="McKernan B."/>
            <person name="McKernan K."/>
            <person name="Mendez-Lago M."/>
            <person name="Minx P."/>
            <person name="Mollenhauer M.U."/>
            <person name="Montooth K."/>
            <person name="Mount S.M."/>
            <person name="Mu X."/>
            <person name="Myers E."/>
            <person name="Negre B."/>
            <person name="Newfeld S."/>
            <person name="Nielsen R."/>
            <person name="Noor M.A."/>
            <person name="O'Grady P."/>
            <person name="Pachter L."/>
            <person name="Papaceit M."/>
            <person name="Parisi M.J."/>
            <person name="Parisi M."/>
            <person name="Parts L."/>
            <person name="Pedersen J.S."/>
            <person name="Pesole G."/>
            <person name="Phillippy A.M."/>
            <person name="Ponting C.P."/>
            <person name="Pop M."/>
            <person name="Porcelli D."/>
            <person name="Powell J.R."/>
            <person name="Prohaska S."/>
            <person name="Pruitt K."/>
            <person name="Puig M."/>
            <person name="Quesneville H."/>
            <person name="Ram K.R."/>
            <person name="Rand D."/>
            <person name="Rasmussen M.D."/>
            <person name="Reed L.K."/>
            <person name="Reenan R."/>
            <person name="Reily A."/>
            <person name="Remington K.A."/>
            <person name="Rieger T.T."/>
            <person name="Ritchie M.G."/>
            <person name="Robin C."/>
            <person name="Rogers Y.H."/>
            <person name="Rohde C."/>
            <person name="Rozas J."/>
            <person name="Rubenfield M.J."/>
            <person name="Ruiz A."/>
            <person name="Russo S."/>
            <person name="Salzberg S.L."/>
            <person name="Sanchez-Gracia A."/>
            <person name="Saranga D.J."/>
            <person name="Sato H."/>
            <person name="Schaeffer S.W."/>
            <person name="Schatz M.C."/>
            <person name="Schlenke T."/>
            <person name="Schwartz R."/>
            <person name="Segarra C."/>
            <person name="Singh R.S."/>
            <person name="Sirot L."/>
            <person name="Sirota M."/>
            <person name="Sisneros N.B."/>
            <person name="Smith C.D."/>
            <person name="Smith T.F."/>
            <person name="Spieth J."/>
            <person name="Stage D.E."/>
            <person name="Stark A."/>
            <person name="Stephan W."/>
            <person name="Strausberg R.L."/>
            <person name="Strempel S."/>
            <person name="Sturgill D."/>
            <person name="Sutton G."/>
            <person name="Sutton G.G."/>
            <person name="Tao W."/>
            <person name="Teichmann S."/>
            <person name="Tobari Y.N."/>
            <person name="Tomimura Y."/>
            <person name="Tsolas J.M."/>
            <person name="Valente V.L."/>
            <person name="Venter E."/>
            <person name="Venter J.C."/>
            <person name="Vicario S."/>
            <person name="Vieira F.G."/>
            <person name="Vilella A.J."/>
            <person name="Villasante A."/>
            <person name="Walenz B."/>
            <person name="Wang J."/>
            <person name="Wasserman M."/>
            <person name="Watts T."/>
            <person name="Wilson D."/>
            <person name="Wilson R.K."/>
            <person name="Wing R.A."/>
            <person name="Wolfner M.F."/>
            <person name="Wong A."/>
            <person name="Wong G.K."/>
            <person name="Wu C.I."/>
            <person name="Wu G."/>
            <person name="Yamamoto D."/>
            <person name="Yang H.P."/>
            <person name="Yang S.P."/>
            <person name="Yorke J.A."/>
            <person name="Yoshida K."/>
            <person name="Zdobnov E."/>
            <person name="Zhang P."/>
            <person name="Zhang Y."/>
            <person name="Zimin A.V."/>
            <person name="Baldwin J."/>
            <person name="Abdouelleil A."/>
            <person name="Abdulkadir J."/>
            <person name="Abebe A."/>
            <person name="Abera B."/>
            <person name="Abreu J."/>
            <person name="Acer S.C."/>
            <person name="Aftuck L."/>
            <person name="Alexander A."/>
            <person name="An P."/>
            <person name="Anderson E."/>
            <person name="Anderson S."/>
            <person name="Arachi H."/>
            <person name="Azer M."/>
            <person name="Bachantsang P."/>
            <person name="Barry A."/>
            <person name="Bayul T."/>
            <person name="Berlin A."/>
            <person name="Bessette D."/>
            <person name="Bloom T."/>
            <person name="Blye J."/>
            <person name="Boguslavskiy L."/>
            <person name="Bonnet C."/>
            <person name="Boukhgalter B."/>
            <person name="Bourzgui I."/>
            <person name="Brown A."/>
            <person name="Cahill P."/>
            <person name="Channer S."/>
            <person name="Cheshatsang Y."/>
            <person name="Chuda L."/>
            <person name="Citroen M."/>
            <person name="Collymore A."/>
            <person name="Cooke P."/>
            <person name="Costello M."/>
            <person name="D'Aco K."/>
            <person name="Daza R."/>
            <person name="De Haan G."/>
            <person name="DeGray S."/>
            <person name="DeMaso C."/>
            <person name="Dhargay N."/>
            <person name="Dooley K."/>
            <person name="Dooley E."/>
            <person name="Doricent M."/>
            <person name="Dorje P."/>
            <person name="Dorjee K."/>
            <person name="Dupes A."/>
            <person name="Elong R."/>
            <person name="Falk J."/>
            <person name="Farina A."/>
            <person name="Faro S."/>
            <person name="Ferguson D."/>
            <person name="Fisher S."/>
            <person name="Foley C.D."/>
            <person name="Franke A."/>
            <person name="Friedrich D."/>
            <person name="Gadbois L."/>
            <person name="Gearin G."/>
            <person name="Gearin C.R."/>
            <person name="Giannoukos G."/>
            <person name="Goode T."/>
            <person name="Graham J."/>
            <person name="Grandbois E."/>
            <person name="Grewal S."/>
            <person name="Gyaltsen K."/>
            <person name="Hafez N."/>
            <person name="Hagos B."/>
            <person name="Hall J."/>
            <person name="Henson C."/>
            <person name="Hollinger A."/>
            <person name="Honan T."/>
            <person name="Huard M.D."/>
            <person name="Hughes L."/>
            <person name="Hurhula B."/>
            <person name="Husby M.E."/>
            <person name="Kamat A."/>
            <person name="Kanga B."/>
            <person name="Kashin S."/>
            <person name="Khazanovich D."/>
            <person name="Kisner P."/>
            <person name="Lance K."/>
            <person name="Lara M."/>
            <person name="Lee W."/>
            <person name="Lennon N."/>
            <person name="Letendre F."/>
            <person name="LeVine R."/>
            <person name="Lipovsky A."/>
            <person name="Liu X."/>
            <person name="Liu J."/>
            <person name="Liu S."/>
            <person name="Lokyitsang T."/>
            <person name="Lokyitsang Y."/>
            <person name="Lubonja R."/>
            <person name="Lui A."/>
            <person name="MacDonald P."/>
            <person name="Magnisalis V."/>
            <person name="Maru K."/>
            <person name="Matthews C."/>
            <person name="McCusker W."/>
            <person name="McDonough S."/>
            <person name="Mehta T."/>
            <person name="Meldrim J."/>
            <person name="Meneus L."/>
            <person name="Mihai O."/>
            <person name="Mihalev A."/>
            <person name="Mihova T."/>
            <person name="Mittelman R."/>
            <person name="Mlenga V."/>
            <person name="Montmayeur A."/>
            <person name="Mulrain L."/>
            <person name="Navidi A."/>
            <person name="Naylor J."/>
            <person name="Negash T."/>
            <person name="Nguyen T."/>
            <person name="Nguyen N."/>
            <person name="Nicol R."/>
            <person name="Norbu C."/>
            <person name="Norbu N."/>
            <person name="Novod N."/>
            <person name="O'Neill B."/>
            <person name="Osman S."/>
            <person name="Markiewicz E."/>
            <person name="Oyono O.L."/>
            <person name="Patti C."/>
            <person name="Phunkhang P."/>
            <person name="Pierre F."/>
            <person name="Priest M."/>
            <person name="Raghuraman S."/>
            <person name="Rege F."/>
            <person name="Reyes R."/>
            <person name="Rise C."/>
            <person name="Rogov P."/>
            <person name="Ross K."/>
            <person name="Ryan E."/>
            <person name="Settipalli S."/>
            <person name="Shea T."/>
            <person name="Sherpa N."/>
            <person name="Shi L."/>
            <person name="Shih D."/>
            <person name="Sparrow T."/>
            <person name="Spaulding J."/>
            <person name="Stalker J."/>
            <person name="Stange-Thomann N."/>
            <person name="Stavropoulos S."/>
            <person name="Stone C."/>
            <person name="Strader C."/>
            <person name="Tesfaye S."/>
            <person name="Thomson T."/>
            <person name="Thoulutsang Y."/>
            <person name="Thoulutsang D."/>
            <person name="Topham K."/>
            <person name="Topping I."/>
            <person name="Tsamla T."/>
            <person name="Vassiliev H."/>
            <person name="Vo A."/>
            <person name="Wangchuk T."/>
            <person name="Wangdi T."/>
            <person name="Weiand M."/>
            <person name="Wilkinson J."/>
            <person name="Wilson A."/>
            <person name="Yadav S."/>
            <person name="Young G."/>
            <person name="Yu Q."/>
            <person name="Zembek L."/>
            <person name="Zhong D."/>
            <person name="Zimmer A."/>
            <person name="Zwirko Z."/>
            <person name="Jaffe D.B."/>
            <person name="Alvarez P."/>
            <person name="Brockman W."/>
            <person name="Butler J."/>
            <person name="Chin C."/>
            <person name="Gnerre S."/>
            <person name="Grabherr M."/>
            <person name="Kleber M."/>
            <person name="Mauceli E."/>
            <person name="MacCallum I."/>
        </authorList>
    </citation>
    <scope>NUCLEOTIDE SEQUENCE [LARGE SCALE GENOMIC DNA]</scope>
    <source>
        <strain evidence="4">Tucson 15010-1051.87</strain>
    </source>
</reference>
<evidence type="ECO:0000313" key="4">
    <source>
        <dbReference type="Proteomes" id="UP000008792"/>
    </source>
</evidence>
<dbReference type="SMART" id="SM00034">
    <property type="entry name" value="CLECT"/>
    <property type="match status" value="1"/>
</dbReference>
<feature type="chain" id="PRO_5002816174" description="C-type lectin domain-containing protein" evidence="1">
    <location>
        <begin position="25"/>
        <end position="186"/>
    </location>
</feature>
<dbReference type="eggNOG" id="KOG4297">
    <property type="taxonomic scope" value="Eukaryota"/>
</dbReference>
<dbReference type="Pfam" id="PF00059">
    <property type="entry name" value="Lectin_C"/>
    <property type="match status" value="1"/>
</dbReference>
<feature type="signal peptide" evidence="1">
    <location>
        <begin position="1"/>
        <end position="24"/>
    </location>
</feature>
<dbReference type="InterPro" id="IPR016187">
    <property type="entry name" value="CTDL_fold"/>
</dbReference>
<feature type="domain" description="C-type lectin" evidence="2">
    <location>
        <begin position="38"/>
        <end position="162"/>
    </location>
</feature>
<evidence type="ECO:0000313" key="3">
    <source>
        <dbReference type="EMBL" id="EDW61446.1"/>
    </source>
</evidence>
<proteinExistence type="predicted"/>
<dbReference type="Gene3D" id="3.10.100.10">
    <property type="entry name" value="Mannose-Binding Protein A, subunit A"/>
    <property type="match status" value="1"/>
</dbReference>
<keyword evidence="1" id="KW-0732">Signal</keyword>
<evidence type="ECO:0000256" key="1">
    <source>
        <dbReference type="SAM" id="SignalP"/>
    </source>
</evidence>
<dbReference type="OrthoDB" id="441660at2759"/>
<organism evidence="3 4">
    <name type="scientific">Drosophila virilis</name>
    <name type="common">Fruit fly</name>
    <dbReference type="NCBI Taxonomy" id="7244"/>
    <lineage>
        <taxon>Eukaryota</taxon>
        <taxon>Metazoa</taxon>
        <taxon>Ecdysozoa</taxon>
        <taxon>Arthropoda</taxon>
        <taxon>Hexapoda</taxon>
        <taxon>Insecta</taxon>
        <taxon>Pterygota</taxon>
        <taxon>Neoptera</taxon>
        <taxon>Endopterygota</taxon>
        <taxon>Diptera</taxon>
        <taxon>Brachycera</taxon>
        <taxon>Muscomorpha</taxon>
        <taxon>Ephydroidea</taxon>
        <taxon>Drosophilidae</taxon>
        <taxon>Drosophila</taxon>
    </lineage>
</organism>
<dbReference type="KEGG" id="dvi:6626750"/>
<dbReference type="HOGENOM" id="CLU_1416522_0_0_1"/>
<evidence type="ECO:0000259" key="2">
    <source>
        <dbReference type="PROSITE" id="PS50041"/>
    </source>
</evidence>
<dbReference type="InterPro" id="IPR016186">
    <property type="entry name" value="C-type_lectin-like/link_sf"/>
</dbReference>
<gene>
    <name evidence="3" type="primary">Dvir\GJ22044</name>
    <name evidence="3" type="ORF">Dvir_GJ22044</name>
</gene>
<dbReference type="AlphaFoldDB" id="B4LIU3"/>